<reference evidence="4" key="1">
    <citation type="submission" date="2022-07" db="EMBL/GenBank/DDBJ databases">
        <authorList>
            <person name="Trinca V."/>
            <person name="Uliana J.V.C."/>
            <person name="Torres T.T."/>
            <person name="Ward R.J."/>
            <person name="Monesi N."/>
        </authorList>
    </citation>
    <scope>NUCLEOTIDE SEQUENCE</scope>
    <source>
        <strain evidence="4">HSMRA1968</strain>
        <tissue evidence="4">Whole embryos</tissue>
    </source>
</reference>
<keyword evidence="2" id="KW-0325">Glycoprotein</keyword>
<name>A0A9Q0MNR7_9DIPT</name>
<dbReference type="PANTHER" id="PTHR13234">
    <property type="entry name" value="GAMMA-INTERFERON INDUCIBLE LYSOSOMAL THIOL REDUCTASE GILT"/>
    <property type="match status" value="1"/>
</dbReference>
<gene>
    <name evidence="4" type="primary">GILT1_3</name>
    <name evidence="4" type="ORF">Bhyg_13913</name>
</gene>
<dbReference type="EMBL" id="WJQU01000004">
    <property type="protein sequence ID" value="KAJ6635328.1"/>
    <property type="molecule type" value="Genomic_DNA"/>
</dbReference>
<comment type="similarity">
    <text evidence="1">Belongs to the GILT family.</text>
</comment>
<dbReference type="Proteomes" id="UP001151699">
    <property type="component" value="Chromosome C"/>
</dbReference>
<evidence type="ECO:0000313" key="4">
    <source>
        <dbReference type="EMBL" id="KAJ6635328.1"/>
    </source>
</evidence>
<evidence type="ECO:0000256" key="3">
    <source>
        <dbReference type="SAM" id="SignalP"/>
    </source>
</evidence>
<protein>
    <submittedName>
        <fullName evidence="4">GILT-like protein 1</fullName>
    </submittedName>
</protein>
<feature type="chain" id="PRO_5040290193" evidence="3">
    <location>
        <begin position="18"/>
        <end position="306"/>
    </location>
</feature>
<organism evidence="4 5">
    <name type="scientific">Pseudolycoriella hygida</name>
    <dbReference type="NCBI Taxonomy" id="35572"/>
    <lineage>
        <taxon>Eukaryota</taxon>
        <taxon>Metazoa</taxon>
        <taxon>Ecdysozoa</taxon>
        <taxon>Arthropoda</taxon>
        <taxon>Hexapoda</taxon>
        <taxon>Insecta</taxon>
        <taxon>Pterygota</taxon>
        <taxon>Neoptera</taxon>
        <taxon>Endopterygota</taxon>
        <taxon>Diptera</taxon>
        <taxon>Nematocera</taxon>
        <taxon>Sciaroidea</taxon>
        <taxon>Sciaridae</taxon>
        <taxon>Pseudolycoriella</taxon>
    </lineage>
</organism>
<feature type="signal peptide" evidence="3">
    <location>
        <begin position="1"/>
        <end position="17"/>
    </location>
</feature>
<sequence>MKLFIALLFVCLAAVNAQQEPREQLQVGIYYNSLCSDTARFITDQLLPAYELLSDFIDLVFIPFGKAYSVNNGEFFICQFGPAECYGNMLQLFNMKLFIALVFVCFAAVNAQEEPRNQLHVGVYYNSLCSDTSRFIHDQLVPAYEHLRDYIDLHFIPFGKSFHVDHGDYFLCQFGPDECYGNFLQLCGLNQICRNEQAQVDFVACEMQLPFNRNVTRPQCSEASGIDWDEVTHCIEHGFAHQLKLDAGRQTHRIARPYPNFVPTIVYNGTFDQQLQNRSLREFGRVVCELIDEAAPICPDIPSQSV</sequence>
<evidence type="ECO:0000256" key="1">
    <source>
        <dbReference type="ARBA" id="ARBA00005679"/>
    </source>
</evidence>
<accession>A0A9Q0MNR7</accession>
<dbReference type="PANTHER" id="PTHR13234:SF68">
    <property type="entry name" value="GH19763P"/>
    <property type="match status" value="1"/>
</dbReference>
<feature type="non-terminal residue" evidence="4">
    <location>
        <position position="1"/>
    </location>
</feature>
<dbReference type="Pfam" id="PF03227">
    <property type="entry name" value="GILT"/>
    <property type="match status" value="2"/>
</dbReference>
<comment type="caution">
    <text evidence="4">The sequence shown here is derived from an EMBL/GenBank/DDBJ whole genome shotgun (WGS) entry which is preliminary data.</text>
</comment>
<keyword evidence="5" id="KW-1185">Reference proteome</keyword>
<dbReference type="InterPro" id="IPR004911">
    <property type="entry name" value="Interferon-induced_GILT"/>
</dbReference>
<dbReference type="OrthoDB" id="958254at2759"/>
<dbReference type="GO" id="GO:0016671">
    <property type="term" value="F:oxidoreductase activity, acting on a sulfur group of donors, disulfide as acceptor"/>
    <property type="evidence" value="ECO:0007669"/>
    <property type="project" value="InterPro"/>
</dbReference>
<dbReference type="AlphaFoldDB" id="A0A9Q0MNR7"/>
<keyword evidence="3" id="KW-0732">Signal</keyword>
<evidence type="ECO:0000256" key="2">
    <source>
        <dbReference type="ARBA" id="ARBA00023180"/>
    </source>
</evidence>
<proteinExistence type="inferred from homology"/>
<evidence type="ECO:0000313" key="5">
    <source>
        <dbReference type="Proteomes" id="UP001151699"/>
    </source>
</evidence>